<dbReference type="InterPro" id="IPR017970">
    <property type="entry name" value="Homeobox_CS"/>
</dbReference>
<evidence type="ECO:0000256" key="10">
    <source>
        <dbReference type="ARBA" id="ARBA00081047"/>
    </source>
</evidence>
<keyword evidence="4 11" id="KW-0238">DNA-binding</keyword>
<evidence type="ECO:0000256" key="11">
    <source>
        <dbReference type="PROSITE-ProRule" id="PRU00108"/>
    </source>
</evidence>
<accession>A0A3Q3H070</accession>
<dbReference type="InterPro" id="IPR020479">
    <property type="entry name" value="HD_metazoa"/>
</dbReference>
<dbReference type="GO" id="GO:0001501">
    <property type="term" value="P:skeletal system development"/>
    <property type="evidence" value="ECO:0007669"/>
    <property type="project" value="UniProtKB-ARBA"/>
</dbReference>
<keyword evidence="5 11" id="KW-0371">Homeobox</keyword>
<keyword evidence="3" id="KW-0805">Transcription regulation</keyword>
<dbReference type="GO" id="GO:0030154">
    <property type="term" value="P:cell differentiation"/>
    <property type="evidence" value="ECO:0007669"/>
    <property type="project" value="TreeGrafter"/>
</dbReference>
<dbReference type="GO" id="GO:0000978">
    <property type="term" value="F:RNA polymerase II cis-regulatory region sequence-specific DNA binding"/>
    <property type="evidence" value="ECO:0007669"/>
    <property type="project" value="TreeGrafter"/>
</dbReference>
<dbReference type="GO" id="GO:0000981">
    <property type="term" value="F:DNA-binding transcription factor activity, RNA polymerase II-specific"/>
    <property type="evidence" value="ECO:0007669"/>
    <property type="project" value="InterPro"/>
</dbReference>
<keyword evidence="16" id="KW-1185">Reference proteome</keyword>
<name>A0A3Q3H070_KRYMA</name>
<dbReference type="PROSITE" id="PS50071">
    <property type="entry name" value="HOMEOBOX_2"/>
    <property type="match status" value="1"/>
</dbReference>
<evidence type="ECO:0000256" key="12">
    <source>
        <dbReference type="RuleBase" id="RU000682"/>
    </source>
</evidence>
<dbReference type="Proteomes" id="UP000264800">
    <property type="component" value="Unplaced"/>
</dbReference>
<evidence type="ECO:0000256" key="6">
    <source>
        <dbReference type="ARBA" id="ARBA00023163"/>
    </source>
</evidence>
<evidence type="ECO:0000256" key="5">
    <source>
        <dbReference type="ARBA" id="ARBA00023155"/>
    </source>
</evidence>
<dbReference type="InterPro" id="IPR001356">
    <property type="entry name" value="HD"/>
</dbReference>
<dbReference type="PRINTS" id="PR00024">
    <property type="entry name" value="HOMEOBOX"/>
</dbReference>
<dbReference type="InterPro" id="IPR050394">
    <property type="entry name" value="Homeobox_NK-like"/>
</dbReference>
<dbReference type="SUPFAM" id="SSF46689">
    <property type="entry name" value="Homeodomain-like"/>
    <property type="match status" value="1"/>
</dbReference>
<organism evidence="15 16">
    <name type="scientific">Kryptolebias marmoratus</name>
    <name type="common">Mangrove killifish</name>
    <name type="synonym">Rivulus marmoratus</name>
    <dbReference type="NCBI Taxonomy" id="37003"/>
    <lineage>
        <taxon>Eukaryota</taxon>
        <taxon>Metazoa</taxon>
        <taxon>Chordata</taxon>
        <taxon>Craniata</taxon>
        <taxon>Vertebrata</taxon>
        <taxon>Euteleostomi</taxon>
        <taxon>Actinopterygii</taxon>
        <taxon>Neopterygii</taxon>
        <taxon>Teleostei</taxon>
        <taxon>Neoteleostei</taxon>
        <taxon>Acanthomorphata</taxon>
        <taxon>Ovalentaria</taxon>
        <taxon>Atherinomorphae</taxon>
        <taxon>Cyprinodontiformes</taxon>
        <taxon>Rivulidae</taxon>
        <taxon>Kryptolebias</taxon>
    </lineage>
</organism>
<keyword evidence="6" id="KW-0804">Transcription</keyword>
<comment type="similarity">
    <text evidence="8">Belongs to the NK-3 homeobox family.</text>
</comment>
<evidence type="ECO:0000256" key="4">
    <source>
        <dbReference type="ARBA" id="ARBA00023125"/>
    </source>
</evidence>
<feature type="domain" description="Homeobox" evidence="14">
    <location>
        <begin position="128"/>
        <end position="188"/>
    </location>
</feature>
<keyword evidence="7 11" id="KW-0539">Nucleus</keyword>
<dbReference type="FunFam" id="1.10.10.60:FF:000225">
    <property type="entry name" value="NK3 homeobox 2"/>
    <property type="match status" value="1"/>
</dbReference>
<evidence type="ECO:0000313" key="15">
    <source>
        <dbReference type="Ensembl" id="ENSKMAP00000028752.1"/>
    </source>
</evidence>
<keyword evidence="2" id="KW-0217">Developmental protein</keyword>
<evidence type="ECO:0000256" key="7">
    <source>
        <dbReference type="ARBA" id="ARBA00023242"/>
    </source>
</evidence>
<evidence type="ECO:0000256" key="1">
    <source>
        <dbReference type="ARBA" id="ARBA00004123"/>
    </source>
</evidence>
<feature type="region of interest" description="Disordered" evidence="13">
    <location>
        <begin position="87"/>
        <end position="106"/>
    </location>
</feature>
<dbReference type="PROSITE" id="PS00027">
    <property type="entry name" value="HOMEOBOX_1"/>
    <property type="match status" value="1"/>
</dbReference>
<dbReference type="OMA" id="HYYYQPW"/>
<feature type="DNA-binding region" description="Homeobox" evidence="11">
    <location>
        <begin position="130"/>
        <end position="189"/>
    </location>
</feature>
<evidence type="ECO:0000256" key="2">
    <source>
        <dbReference type="ARBA" id="ARBA00022473"/>
    </source>
</evidence>
<evidence type="ECO:0000259" key="14">
    <source>
        <dbReference type="PROSITE" id="PS50071"/>
    </source>
</evidence>
<dbReference type="CDD" id="cd00086">
    <property type="entry name" value="homeodomain"/>
    <property type="match status" value="1"/>
</dbReference>
<evidence type="ECO:0000256" key="9">
    <source>
        <dbReference type="ARBA" id="ARBA00067519"/>
    </source>
</evidence>
<dbReference type="PANTHER" id="PTHR24340:SF73">
    <property type="entry name" value="HOMEOBOX PROTEIN BAGPIPE-RELATED"/>
    <property type="match status" value="1"/>
</dbReference>
<evidence type="ECO:0000313" key="16">
    <source>
        <dbReference type="Proteomes" id="UP000264800"/>
    </source>
</evidence>
<evidence type="ECO:0000256" key="3">
    <source>
        <dbReference type="ARBA" id="ARBA00023015"/>
    </source>
</evidence>
<dbReference type="InterPro" id="IPR009057">
    <property type="entry name" value="Homeodomain-like_sf"/>
</dbReference>
<dbReference type="GO" id="GO:0005634">
    <property type="term" value="C:nucleus"/>
    <property type="evidence" value="ECO:0007669"/>
    <property type="project" value="UniProtKB-SubCell"/>
</dbReference>
<evidence type="ECO:0000256" key="8">
    <source>
        <dbReference type="ARBA" id="ARBA00061541"/>
    </source>
</evidence>
<proteinExistence type="inferred from homology"/>
<dbReference type="Gene3D" id="1.10.10.60">
    <property type="entry name" value="Homeodomain-like"/>
    <property type="match status" value="1"/>
</dbReference>
<reference evidence="15" key="2">
    <citation type="submission" date="2025-09" db="UniProtKB">
        <authorList>
            <consortium name="Ensembl"/>
        </authorList>
    </citation>
    <scope>IDENTIFICATION</scope>
</reference>
<reference evidence="15" key="1">
    <citation type="submission" date="2025-08" db="UniProtKB">
        <authorList>
            <consortium name="Ensembl"/>
        </authorList>
    </citation>
    <scope>IDENTIFICATION</scope>
</reference>
<dbReference type="GeneTree" id="ENSGT00940000165452"/>
<dbReference type="Ensembl" id="ENSKMAT00000029114.1">
    <property type="protein sequence ID" value="ENSKMAP00000028752.1"/>
    <property type="gene ID" value="ENSKMAG00000021316.1"/>
</dbReference>
<dbReference type="SMART" id="SM00389">
    <property type="entry name" value="HOX"/>
    <property type="match status" value="1"/>
</dbReference>
<dbReference type="Pfam" id="PF00046">
    <property type="entry name" value="Homeodomain"/>
    <property type="match status" value="1"/>
</dbReference>
<dbReference type="AlphaFoldDB" id="A0A3Q3H070"/>
<comment type="subcellular location">
    <subcellularLocation>
        <location evidence="1 11 12">Nucleus</location>
    </subcellularLocation>
</comment>
<evidence type="ECO:0000256" key="13">
    <source>
        <dbReference type="SAM" id="MobiDB-lite"/>
    </source>
</evidence>
<sequence>NHRKRRERKKSRTSKRILSFSAANLLDASAQNRCQAEEIPFLFLSVMTFSFSPFSIKDILARRDVRGDPGATTAAEEQLCASRRHLHPADHTGRDKPQKHQVDAGKDGCHARGVDFSFSPEAHQCRPAAKKRSRAAFSHAQVHELERRFSTQRYLSGPERADLAGALKLTETQVKIWFQNRRYKTKRRQMAAELAALSSPKTVAVKVLVRNESKHHGVVHLPMTGPFYQDYQCHPYLCYFQPCSRGIFHLRLATEKASCCIVAGRYATF</sequence>
<dbReference type="PANTHER" id="PTHR24340">
    <property type="entry name" value="HOMEOBOX PROTEIN NKX"/>
    <property type="match status" value="1"/>
</dbReference>
<protein>
    <recommendedName>
        <fullName evidence="9">Homeobox protein Nkx-3.2</fullName>
    </recommendedName>
    <alternativeName>
        <fullName evidence="10">Bagpipe homeobox protein homolog 1</fullName>
    </alternativeName>
</protein>